<evidence type="ECO:0000313" key="2">
    <source>
        <dbReference type="Proteomes" id="UP001054945"/>
    </source>
</evidence>
<name>A0AAV4USL1_CAEEX</name>
<accession>A0AAV4USL1</accession>
<proteinExistence type="predicted"/>
<keyword evidence="2" id="KW-1185">Reference proteome</keyword>
<reference evidence="1 2" key="1">
    <citation type="submission" date="2021-06" db="EMBL/GenBank/DDBJ databases">
        <title>Caerostris extrusa draft genome.</title>
        <authorList>
            <person name="Kono N."/>
            <person name="Arakawa K."/>
        </authorList>
    </citation>
    <scope>NUCLEOTIDE SEQUENCE [LARGE SCALE GENOMIC DNA]</scope>
</reference>
<organism evidence="1 2">
    <name type="scientific">Caerostris extrusa</name>
    <name type="common">Bark spider</name>
    <name type="synonym">Caerostris bankana</name>
    <dbReference type="NCBI Taxonomy" id="172846"/>
    <lineage>
        <taxon>Eukaryota</taxon>
        <taxon>Metazoa</taxon>
        <taxon>Ecdysozoa</taxon>
        <taxon>Arthropoda</taxon>
        <taxon>Chelicerata</taxon>
        <taxon>Arachnida</taxon>
        <taxon>Araneae</taxon>
        <taxon>Araneomorphae</taxon>
        <taxon>Entelegynae</taxon>
        <taxon>Araneoidea</taxon>
        <taxon>Araneidae</taxon>
        <taxon>Caerostris</taxon>
    </lineage>
</organism>
<protein>
    <submittedName>
        <fullName evidence="1">Uncharacterized protein</fullName>
    </submittedName>
</protein>
<dbReference type="AlphaFoldDB" id="A0AAV4USL1"/>
<sequence length="112" mass="12918">MGRKRCTSITNSKKRNLKTFTSKKDFKYKCEDMVSVTCHEIFFFLGIFPVSNSETSLQNIFVLFVMEISVSRHFLGCGNLKIRNNVRIIFPLGTFPLALLPTPSKFKELEMD</sequence>
<dbReference type="Proteomes" id="UP001054945">
    <property type="component" value="Unassembled WGS sequence"/>
</dbReference>
<comment type="caution">
    <text evidence="1">The sequence shown here is derived from an EMBL/GenBank/DDBJ whole genome shotgun (WGS) entry which is preliminary data.</text>
</comment>
<dbReference type="EMBL" id="BPLR01013320">
    <property type="protein sequence ID" value="GIY60375.1"/>
    <property type="molecule type" value="Genomic_DNA"/>
</dbReference>
<gene>
    <name evidence="1" type="ORF">CEXT_625521</name>
</gene>
<evidence type="ECO:0000313" key="1">
    <source>
        <dbReference type="EMBL" id="GIY60375.1"/>
    </source>
</evidence>